<organism evidence="8 9">
    <name type="scientific">Siminovitchia terrae</name>
    <name type="common">Bacillus terrae</name>
    <dbReference type="NCBI Taxonomy" id="1914933"/>
    <lineage>
        <taxon>Bacteria</taxon>
        <taxon>Bacillati</taxon>
        <taxon>Bacillota</taxon>
        <taxon>Bacilli</taxon>
        <taxon>Bacillales</taxon>
        <taxon>Bacillaceae</taxon>
        <taxon>Siminovitchia</taxon>
    </lineage>
</organism>
<evidence type="ECO:0000256" key="5">
    <source>
        <dbReference type="ARBA" id="ARBA00022842"/>
    </source>
</evidence>
<evidence type="ECO:0000256" key="2">
    <source>
        <dbReference type="ARBA" id="ARBA00022679"/>
    </source>
</evidence>
<proteinExistence type="inferred from homology"/>
<dbReference type="Proteomes" id="UP000680670">
    <property type="component" value="Unassembled WGS sequence"/>
</dbReference>
<gene>
    <name evidence="6 8" type="primary">pfp</name>
    <name evidence="8" type="ORF">J6TS1_42160</name>
</gene>
<feature type="binding site" evidence="6">
    <location>
        <position position="239"/>
    </location>
    <ligand>
        <name>substrate</name>
    </ligand>
</feature>
<dbReference type="NCBIfam" id="NF010675">
    <property type="entry name" value="PRK14072.1"/>
    <property type="match status" value="1"/>
</dbReference>
<evidence type="ECO:0000313" key="9">
    <source>
        <dbReference type="Proteomes" id="UP000680670"/>
    </source>
</evidence>
<dbReference type="InterPro" id="IPR011404">
    <property type="entry name" value="PPi-PFK"/>
</dbReference>
<dbReference type="InterPro" id="IPR050929">
    <property type="entry name" value="PFKA"/>
</dbReference>
<comment type="caution">
    <text evidence="6">Lacks conserved residue(s) required for the propagation of feature annotation.</text>
</comment>
<comment type="caution">
    <text evidence="8">The sequence shown here is derived from an EMBL/GenBank/DDBJ whole genome shotgun (WGS) entry which is preliminary data.</text>
</comment>
<sequence length="403" mass="45429">MLENCMIVQSGGPTAVINNSMVGLIDQIHIANFKGKIYGAIGGIHGLIHDSFIDLSELSPNDRERLRWTPGAALGTCRHKLTDDEIEKIIYILKKYNIRFFFYIGGNGSMKVAKLIDDRAKMTGFNLTVIGIPKSIDNDLLETDHSPGYGSASKFLATSILDMKMDVASYPYNKRVTIIETMGRHTGWLAAACSLATYEKDYSQNLIYIPEAPFDLDQCLVKIKKAQQENRDTFIMVAEGIKDNLGQLINDENVEYDLLGRPKLGGVSSYLKGIVESETGIETRAIAPSIWQRSSMLHSSRTDVEEAYELGKQSWYYAEKGYSSVMVSMDKEEDSLKDYKINYRPKPLEKVAGKEKFVPKSWYDEKNNNMANEFIKYVEPLIQGEVVLPRERGLPIYKQVIGQ</sequence>
<comment type="catalytic activity">
    <reaction evidence="6">
        <text>beta-D-fructose 6-phosphate + diphosphate = beta-D-fructose 1,6-bisphosphate + phosphate + H(+)</text>
        <dbReference type="Rhea" id="RHEA:13613"/>
        <dbReference type="ChEBI" id="CHEBI:15378"/>
        <dbReference type="ChEBI" id="CHEBI:32966"/>
        <dbReference type="ChEBI" id="CHEBI:33019"/>
        <dbReference type="ChEBI" id="CHEBI:43474"/>
        <dbReference type="ChEBI" id="CHEBI:57634"/>
        <dbReference type="EC" id="2.7.1.90"/>
    </reaction>
</comment>
<keyword evidence="9" id="KW-1185">Reference proteome</keyword>
<dbReference type="EMBL" id="BORJ01000014">
    <property type="protein sequence ID" value="GIN98346.1"/>
    <property type="molecule type" value="Genomic_DNA"/>
</dbReference>
<dbReference type="Pfam" id="PF00365">
    <property type="entry name" value="PFK"/>
    <property type="match status" value="1"/>
</dbReference>
<comment type="similarity">
    <text evidence="6">Belongs to the phosphofructokinase type A (PFKA) family. PPi-dependent PFK group II subfamily. Clade 'B2' sub-subfamily.</text>
</comment>
<dbReference type="Gene3D" id="3.40.50.450">
    <property type="match status" value="1"/>
</dbReference>
<dbReference type="SUPFAM" id="SSF53784">
    <property type="entry name" value="Phosphofructokinase"/>
    <property type="match status" value="1"/>
</dbReference>
<dbReference type="PANTHER" id="PTHR45770">
    <property type="entry name" value="ATP-DEPENDENT 6-PHOSPHOFRUCTOKINASE 1"/>
    <property type="match status" value="1"/>
</dbReference>
<comment type="cofactor">
    <cofactor evidence="1 6">
        <name>Mg(2+)</name>
        <dbReference type="ChEBI" id="CHEBI:18420"/>
    </cofactor>
</comment>
<comment type="activity regulation">
    <text evidence="6">Non-allosteric.</text>
</comment>
<comment type="subunit">
    <text evidence="6">Homodimer.</text>
</comment>
<feature type="binding site" evidence="6">
    <location>
        <position position="12"/>
    </location>
    <ligand>
        <name>diphosphate</name>
        <dbReference type="ChEBI" id="CHEBI:33019"/>
    </ligand>
</feature>
<evidence type="ECO:0000256" key="4">
    <source>
        <dbReference type="ARBA" id="ARBA00022777"/>
    </source>
</evidence>
<keyword evidence="6" id="KW-0324">Glycolysis</keyword>
<dbReference type="HAMAP" id="MF_01978">
    <property type="entry name" value="Phosphofructokinase_II_B2"/>
    <property type="match status" value="1"/>
</dbReference>
<name>A0ABQ4L2E2_SIMTE</name>
<dbReference type="InterPro" id="IPR035966">
    <property type="entry name" value="PKF_sf"/>
</dbReference>
<dbReference type="InterPro" id="IPR000023">
    <property type="entry name" value="Phosphofructokinase_dom"/>
</dbReference>
<keyword evidence="4 6" id="KW-0418">Kinase</keyword>
<dbReference type="EC" id="2.7.1.90" evidence="6"/>
<keyword evidence="6" id="KW-0963">Cytoplasm</keyword>
<keyword evidence="5 6" id="KW-0460">Magnesium</keyword>
<feature type="active site" description="Proton acceptor" evidence="6">
    <location>
        <position position="137"/>
    </location>
</feature>
<feature type="binding site" evidence="6">
    <location>
        <position position="107"/>
    </location>
    <ligand>
        <name>Mg(2+)</name>
        <dbReference type="ChEBI" id="CHEBI:18420"/>
        <note>catalytic</note>
    </ligand>
</feature>
<evidence type="ECO:0000313" key="8">
    <source>
        <dbReference type="EMBL" id="GIN98346.1"/>
    </source>
</evidence>
<comment type="subcellular location">
    <subcellularLocation>
        <location evidence="6">Cytoplasm</location>
    </subcellularLocation>
</comment>
<accession>A0ABQ4L2E2</accession>
<evidence type="ECO:0000256" key="1">
    <source>
        <dbReference type="ARBA" id="ARBA00001946"/>
    </source>
</evidence>
<feature type="binding site" evidence="6">
    <location>
        <begin position="182"/>
        <end position="184"/>
    </location>
    <ligand>
        <name>substrate</name>
    </ligand>
</feature>
<dbReference type="PIRSF" id="PIRSF036483">
    <property type="entry name" value="PFK_XF0274"/>
    <property type="match status" value="1"/>
</dbReference>
<comment type="function">
    <text evidence="6">Catalyzes the phosphorylation of D-fructose 6-phosphate, the first committing step of glycolysis. Uses inorganic phosphate (PPi) as phosphoryl donor instead of ATP like common ATP-dependent phosphofructokinases (ATP-PFKs), which renders the reaction reversible, and can thus function both in glycolysis and gluconeogenesis. Consistently, PPi-PFK can replace the enzymes of both the forward (ATP-PFK) and reverse (fructose-bisphosphatase (FBPase)) reactions.</text>
</comment>
<dbReference type="PRINTS" id="PR00476">
    <property type="entry name" value="PHFRCTKINASE"/>
</dbReference>
<feature type="site" description="Important for catalytic activity; stabilizes the transition state when the phosphoryl donor is PPi" evidence="6">
    <location>
        <position position="134"/>
    </location>
</feature>
<comment type="pathway">
    <text evidence="6">Carbohydrate degradation; glycolysis; D-glyceraldehyde 3-phosphate and glycerone phosphate from D-glucose: step 3/4.</text>
</comment>
<evidence type="ECO:0000256" key="3">
    <source>
        <dbReference type="ARBA" id="ARBA00022723"/>
    </source>
</evidence>
<feature type="domain" description="Phosphofructokinase" evidence="7">
    <location>
        <begin position="5"/>
        <end position="294"/>
    </location>
</feature>
<dbReference type="RefSeq" id="WP_213021350.1">
    <property type="nucleotide sequence ID" value="NZ_BORJ01000014.1"/>
</dbReference>
<evidence type="ECO:0000259" key="7">
    <source>
        <dbReference type="Pfam" id="PF00365"/>
    </source>
</evidence>
<evidence type="ECO:0000256" key="6">
    <source>
        <dbReference type="HAMAP-Rule" id="MF_01978"/>
    </source>
</evidence>
<reference evidence="8 9" key="1">
    <citation type="submission" date="2021-03" db="EMBL/GenBank/DDBJ databases">
        <title>Antimicrobial resistance genes in bacteria isolated from Japanese honey, and their potential for conferring macrolide and lincosamide resistance in the American foulbrood pathogen Paenibacillus larvae.</title>
        <authorList>
            <person name="Okamoto M."/>
            <person name="Kumagai M."/>
            <person name="Kanamori H."/>
            <person name="Takamatsu D."/>
        </authorList>
    </citation>
    <scope>NUCLEOTIDE SEQUENCE [LARGE SCALE GENOMIC DNA]</scope>
    <source>
        <strain evidence="8 9">J6TS1</strain>
    </source>
</reference>
<keyword evidence="3 6" id="KW-0479">Metal-binding</keyword>
<dbReference type="InterPro" id="IPR022953">
    <property type="entry name" value="ATP_PFK"/>
</dbReference>
<keyword evidence="2 6" id="KW-0808">Transferase</keyword>
<dbReference type="Gene3D" id="3.40.50.460">
    <property type="entry name" value="Phosphofructokinase domain"/>
    <property type="match status" value="1"/>
</dbReference>
<protein>
    <recommendedName>
        <fullName evidence="6">Pyrophosphate--fructose 6-phosphate 1-phosphotransferase</fullName>
        <ecNumber evidence="6">2.7.1.90</ecNumber>
    </recommendedName>
    <alternativeName>
        <fullName evidence="6">6-phosphofructokinase, pyrophosphate dependent</fullName>
    </alternativeName>
    <alternativeName>
        <fullName evidence="6">PPi-dependent phosphofructokinase</fullName>
        <shortName evidence="6">PPi-PFK</shortName>
    </alternativeName>
    <alternativeName>
        <fullName evidence="6">Pyrophosphate-dependent 6-phosphofructose-1-kinase</fullName>
    </alternativeName>
</protein>